<dbReference type="EMBL" id="DTHV01000119">
    <property type="protein sequence ID" value="HGW60532.1"/>
    <property type="molecule type" value="Genomic_DNA"/>
</dbReference>
<dbReference type="CDD" id="cd00093">
    <property type="entry name" value="HTH_XRE"/>
    <property type="match status" value="1"/>
</dbReference>
<dbReference type="PROSITE" id="PS50943">
    <property type="entry name" value="HTH_CROC1"/>
    <property type="match status" value="1"/>
</dbReference>
<dbReference type="Pfam" id="PF09722">
    <property type="entry name" value="Xre_MbcA_ParS_C"/>
    <property type="match status" value="1"/>
</dbReference>
<evidence type="ECO:0000259" key="1">
    <source>
        <dbReference type="PROSITE" id="PS50943"/>
    </source>
</evidence>
<dbReference type="InterPro" id="IPR010982">
    <property type="entry name" value="Lambda_DNA-bd_dom_sf"/>
</dbReference>
<gene>
    <name evidence="2" type="ORF">ENV82_03780</name>
</gene>
<name>A0A7C4TVW2_9BACT</name>
<organism evidence="2">
    <name type="scientific">Caldisericum exile</name>
    <dbReference type="NCBI Taxonomy" id="693075"/>
    <lineage>
        <taxon>Bacteria</taxon>
        <taxon>Pseudomonadati</taxon>
        <taxon>Caldisericota/Cryosericota group</taxon>
        <taxon>Caldisericota</taxon>
        <taxon>Caldisericia</taxon>
        <taxon>Caldisericales</taxon>
        <taxon>Caldisericaceae</taxon>
        <taxon>Caldisericum</taxon>
    </lineage>
</organism>
<dbReference type="GO" id="GO:0003677">
    <property type="term" value="F:DNA binding"/>
    <property type="evidence" value="ECO:0007669"/>
    <property type="project" value="InterPro"/>
</dbReference>
<evidence type="ECO:0000313" key="2">
    <source>
        <dbReference type="EMBL" id="HGW60532.1"/>
    </source>
</evidence>
<dbReference type="Gene3D" id="1.10.260.40">
    <property type="entry name" value="lambda repressor-like DNA-binding domains"/>
    <property type="match status" value="1"/>
</dbReference>
<reference evidence="2" key="1">
    <citation type="journal article" date="2020" name="mSystems">
        <title>Genome- and Community-Level Interaction Insights into Carbon Utilization and Element Cycling Functions of Hydrothermarchaeota in Hydrothermal Sediment.</title>
        <authorList>
            <person name="Zhou Z."/>
            <person name="Liu Y."/>
            <person name="Xu W."/>
            <person name="Pan J."/>
            <person name="Luo Z.H."/>
            <person name="Li M."/>
        </authorList>
    </citation>
    <scope>NUCLEOTIDE SEQUENCE [LARGE SCALE GENOMIC DNA]</scope>
    <source>
        <strain evidence="2">SpSt-794</strain>
    </source>
</reference>
<accession>A0A7C4TVW2</accession>
<dbReference type="SUPFAM" id="SSF47413">
    <property type="entry name" value="lambda repressor-like DNA-binding domains"/>
    <property type="match status" value="1"/>
</dbReference>
<dbReference type="AlphaFoldDB" id="A0A7C4TVW2"/>
<dbReference type="InterPro" id="IPR001387">
    <property type="entry name" value="Cro/C1-type_HTH"/>
</dbReference>
<feature type="domain" description="HTH cro/C1-type" evidence="1">
    <location>
        <begin position="39"/>
        <end position="81"/>
    </location>
</feature>
<sequence>MSTLWYNMAERKVKGMIYSGELISELTLLKKYGLPENKVAKLAGISQRTINRWKKNKTHPSESSLRNFQQVIELITKLEEVFENVDEAKHWLSTPNDSLNGKSPKDVLVEDNDLQKILTLLTRLEWGIPD</sequence>
<dbReference type="Pfam" id="PF01381">
    <property type="entry name" value="HTH_3"/>
    <property type="match status" value="1"/>
</dbReference>
<protein>
    <submittedName>
        <fullName evidence="2">DUF2384 domain-containing protein</fullName>
    </submittedName>
</protein>
<comment type="caution">
    <text evidence="2">The sequence shown here is derived from an EMBL/GenBank/DDBJ whole genome shotgun (WGS) entry which is preliminary data.</text>
</comment>
<proteinExistence type="predicted"/>
<dbReference type="InterPro" id="IPR024467">
    <property type="entry name" value="Xre/MbcA/ParS-like_toxin-bd"/>
</dbReference>